<dbReference type="PROSITE" id="PS01013">
    <property type="entry name" value="OSBP"/>
    <property type="match status" value="1"/>
</dbReference>
<evidence type="ECO:0000256" key="7">
    <source>
        <dbReference type="SAM" id="MobiDB-lite"/>
    </source>
</evidence>
<dbReference type="GO" id="GO:0006869">
    <property type="term" value="P:lipid transport"/>
    <property type="evidence" value="ECO:0007669"/>
    <property type="project" value="UniProtKB-KW"/>
</dbReference>
<evidence type="ECO:0000256" key="8">
    <source>
        <dbReference type="SAM" id="Phobius"/>
    </source>
</evidence>
<dbReference type="OrthoDB" id="10053431at2759"/>
<keyword evidence="8" id="KW-0812">Transmembrane</keyword>
<dbReference type="Gene3D" id="2.30.29.30">
    <property type="entry name" value="Pleckstrin-homology domain (PH domain)/Phosphotyrosine-binding domain (PTB)"/>
    <property type="match status" value="1"/>
</dbReference>
<evidence type="ECO:0000256" key="5">
    <source>
        <dbReference type="RuleBase" id="RU003844"/>
    </source>
</evidence>
<feature type="compositionally biased region" description="Polar residues" evidence="7">
    <location>
        <begin position="1"/>
        <end position="13"/>
    </location>
</feature>
<dbReference type="InterPro" id="IPR018494">
    <property type="entry name" value="Oxysterol-bd_CS"/>
</dbReference>
<evidence type="ECO:0000256" key="2">
    <source>
        <dbReference type="ARBA" id="ARBA00022448"/>
    </source>
</evidence>
<dbReference type="FunFam" id="2.40.160.120:FF:000004">
    <property type="entry name" value="Oxysterol-binding protein"/>
    <property type="match status" value="1"/>
</dbReference>
<evidence type="ECO:0000256" key="1">
    <source>
        <dbReference type="ARBA" id="ARBA00008842"/>
    </source>
</evidence>
<feature type="region of interest" description="Disordered" evidence="7">
    <location>
        <begin position="399"/>
        <end position="419"/>
    </location>
</feature>
<dbReference type="Gene3D" id="2.40.160.120">
    <property type="match status" value="1"/>
</dbReference>
<evidence type="ECO:0000256" key="3">
    <source>
        <dbReference type="ARBA" id="ARBA00023055"/>
    </source>
</evidence>
<dbReference type="InterPro" id="IPR037239">
    <property type="entry name" value="OSBP_sf"/>
</dbReference>
<dbReference type="InterPro" id="IPR000648">
    <property type="entry name" value="Oxysterol-bd"/>
</dbReference>
<dbReference type="PANTHER" id="PTHR10972">
    <property type="entry name" value="OXYSTEROL-BINDING PROTEIN-RELATED"/>
    <property type="match status" value="1"/>
</dbReference>
<reference evidence="10 11" key="1">
    <citation type="submission" date="2015-04" db="EMBL/GenBank/DDBJ databases">
        <authorList>
            <person name="Syromyatnikov M.Y."/>
            <person name="Popov V.N."/>
        </authorList>
    </citation>
    <scope>NUCLEOTIDE SEQUENCE [LARGE SCALE GENOMIC DNA]</scope>
</reference>
<feature type="compositionally biased region" description="Acidic residues" evidence="7">
    <location>
        <begin position="406"/>
        <end position="419"/>
    </location>
</feature>
<feature type="region of interest" description="Disordered" evidence="7">
    <location>
        <begin position="1"/>
        <end position="45"/>
    </location>
</feature>
<dbReference type="Pfam" id="PF01237">
    <property type="entry name" value="Oxysterol_BP"/>
    <property type="match status" value="1"/>
</dbReference>
<dbReference type="PROSITE" id="PS50003">
    <property type="entry name" value="PH_DOMAIN"/>
    <property type="match status" value="1"/>
</dbReference>
<accession>A0A1J1HV10</accession>
<dbReference type="Gene3D" id="1.10.287.2720">
    <property type="match status" value="1"/>
</dbReference>
<keyword evidence="3 6" id="KW-0445">Lipid transport</keyword>
<feature type="transmembrane region" description="Helical" evidence="8">
    <location>
        <begin position="928"/>
        <end position="949"/>
    </location>
</feature>
<organism evidence="10 11">
    <name type="scientific">Clunio marinus</name>
    <dbReference type="NCBI Taxonomy" id="568069"/>
    <lineage>
        <taxon>Eukaryota</taxon>
        <taxon>Metazoa</taxon>
        <taxon>Ecdysozoa</taxon>
        <taxon>Arthropoda</taxon>
        <taxon>Hexapoda</taxon>
        <taxon>Insecta</taxon>
        <taxon>Pterygota</taxon>
        <taxon>Neoptera</taxon>
        <taxon>Endopterygota</taxon>
        <taxon>Diptera</taxon>
        <taxon>Nematocera</taxon>
        <taxon>Chironomoidea</taxon>
        <taxon>Chironomidae</taxon>
        <taxon>Clunio</taxon>
    </lineage>
</organism>
<keyword evidence="2 6" id="KW-0813">Transport</keyword>
<gene>
    <name evidence="10" type="ORF">CLUMA_CG005531</name>
</gene>
<feature type="domain" description="PH" evidence="9">
    <location>
        <begin position="103"/>
        <end position="222"/>
    </location>
</feature>
<dbReference type="EMBL" id="CVRI01000021">
    <property type="protein sequence ID" value="CRK91911.1"/>
    <property type="molecule type" value="Genomic_DNA"/>
</dbReference>
<dbReference type="SUPFAM" id="SSF50729">
    <property type="entry name" value="PH domain-like"/>
    <property type="match status" value="1"/>
</dbReference>
<dbReference type="GO" id="GO:0005829">
    <property type="term" value="C:cytosol"/>
    <property type="evidence" value="ECO:0007669"/>
    <property type="project" value="TreeGrafter"/>
</dbReference>
<dbReference type="InterPro" id="IPR001849">
    <property type="entry name" value="PH_domain"/>
</dbReference>
<dbReference type="FunFam" id="1.10.287.2720:FF:000002">
    <property type="entry name" value="Oxysterol-binding protein"/>
    <property type="match status" value="1"/>
</dbReference>
<dbReference type="Gene3D" id="3.30.70.3490">
    <property type="match status" value="1"/>
</dbReference>
<dbReference type="CDD" id="cd13286">
    <property type="entry name" value="PH_OPR5_ORP8"/>
    <property type="match status" value="1"/>
</dbReference>
<keyword evidence="8" id="KW-0472">Membrane</keyword>
<feature type="compositionally biased region" description="Low complexity" evidence="7">
    <location>
        <begin position="14"/>
        <end position="30"/>
    </location>
</feature>
<evidence type="ECO:0000256" key="4">
    <source>
        <dbReference type="ARBA" id="ARBA00023121"/>
    </source>
</evidence>
<keyword evidence="4" id="KW-0446">Lipid-binding</keyword>
<keyword evidence="8" id="KW-1133">Transmembrane helix</keyword>
<dbReference type="InterPro" id="IPR011993">
    <property type="entry name" value="PH-like_dom_sf"/>
</dbReference>
<sequence>MSSQQITTSTPNKNATESSSSYGSAASNNNLPLPSPGGTRLAPGISVWNEHSPRIETALAENKMVPESKLTRKESYKAQRKSYRKEKKRVASELLSSLQDPAIIVLADWLKVRGTLKSWTKLWCILKPGLLLIYKTPKVKSSHWVGTVLLTSCQVIERPSKKDGFCFKLFHPLDQSIWAPRGPEKETMGAVVQPLPTSYLIFRAPSQAAGKCWMDALELSLRCSALMVRSISISAAEGETHNESAASGTSSHETQWSEADYEKHFDEHAKSDILSPIQIFFSSRAGTPAGKIFFPNSPCPSPTPIFQQLYLALAHYDRMPMEVKKLVLNVDEVNAIQRSNSFRNLTSFDSNDNQSSFSPTMTLRRKSYPLGKASSIRITGKVDKNLDIDDNVSHVEGSTTVMSAESESESENEPNELETEVAETPYIHTPEDEFGAAGEQVEELAEEHKSLIWFLVKQVRPGMDLSKVVLPTFILEPRSFLDKLSDSFYHADYISEAVLQDDPFIRMKLIVKWYLSGFYKKPKGLKKPFNPILGETFRCFWQHPNGSRTYYIAEQVSHHPPISAFYISNREDGFSLSCSILAKSKFYGNSTSAILEGNAQLTLLPRGENYTLSSPYAHCKGILMGTLSMEIGGKVTIECENTGYKTELEFKLKPFLGGSEYTNLVTGKLKLGKQTLATINGHWDGSIAIKDVRNNDESMLFAANTEMRTKRLKRYTVQLEAQSPNESERLWTHVIAAIRRDDQVGATEEKTALEEAQRMAAKERKATCSDWIPVNFQQDLVTGTWHYKYADLRPWDKHNDVRQYECNYRIQTKTKHQAPIVRTSSIVSAEPLSILKTESRTSLAARRALNSIQNVASLPSNRIDGGHSDSSGDNDTLISSSKLSEALDKITKRLDEQNVAIINIQRQLTKVLQNNELTPKSTLCNLNVVSIIILTLGVVFHAIFMWMLARKQST</sequence>
<dbReference type="SUPFAM" id="SSF144000">
    <property type="entry name" value="Oxysterol-binding protein-like"/>
    <property type="match status" value="1"/>
</dbReference>
<dbReference type="STRING" id="568069.A0A1J1HV10"/>
<dbReference type="Proteomes" id="UP000183832">
    <property type="component" value="Unassembled WGS sequence"/>
</dbReference>
<comment type="similarity">
    <text evidence="1 5">Belongs to the OSBP family.</text>
</comment>
<proteinExistence type="inferred from homology"/>
<evidence type="ECO:0000259" key="9">
    <source>
        <dbReference type="PROSITE" id="PS50003"/>
    </source>
</evidence>
<dbReference type="GO" id="GO:0032541">
    <property type="term" value="C:cortical endoplasmic reticulum"/>
    <property type="evidence" value="ECO:0007669"/>
    <property type="project" value="TreeGrafter"/>
</dbReference>
<keyword evidence="11" id="KW-1185">Reference proteome</keyword>
<name>A0A1J1HV10_9DIPT</name>
<dbReference type="PANTHER" id="PTHR10972:SF102">
    <property type="entry name" value="OXYSTEROL-BINDING PROTEIN"/>
    <property type="match status" value="1"/>
</dbReference>
<dbReference type="Pfam" id="PF00169">
    <property type="entry name" value="PH"/>
    <property type="match status" value="1"/>
</dbReference>
<evidence type="ECO:0000313" key="10">
    <source>
        <dbReference type="EMBL" id="CRK91911.1"/>
    </source>
</evidence>
<evidence type="ECO:0000256" key="6">
    <source>
        <dbReference type="RuleBase" id="RU003845"/>
    </source>
</evidence>
<dbReference type="GO" id="GO:0015485">
    <property type="term" value="F:cholesterol binding"/>
    <property type="evidence" value="ECO:0007669"/>
    <property type="project" value="TreeGrafter"/>
</dbReference>
<dbReference type="SMART" id="SM00233">
    <property type="entry name" value="PH"/>
    <property type="match status" value="1"/>
</dbReference>
<dbReference type="FunFam" id="2.30.29.30:FF:000030">
    <property type="entry name" value="Oxysterol-binding protein"/>
    <property type="match status" value="1"/>
</dbReference>
<dbReference type="AlphaFoldDB" id="A0A1J1HV10"/>
<dbReference type="GO" id="GO:0016020">
    <property type="term" value="C:membrane"/>
    <property type="evidence" value="ECO:0007669"/>
    <property type="project" value="TreeGrafter"/>
</dbReference>
<protein>
    <recommendedName>
        <fullName evidence="6">Oxysterol-binding protein</fullName>
    </recommendedName>
</protein>
<evidence type="ECO:0000313" key="11">
    <source>
        <dbReference type="Proteomes" id="UP000183832"/>
    </source>
</evidence>